<gene>
    <name evidence="9" type="ORF">TCEB3V08_LOCUS11060</name>
</gene>
<evidence type="ECO:0000256" key="1">
    <source>
        <dbReference type="ARBA" id="ARBA00004123"/>
    </source>
</evidence>
<comment type="subcellular location">
    <subcellularLocation>
        <location evidence="1">Nucleus</location>
    </subcellularLocation>
</comment>
<dbReference type="Pfam" id="PF00096">
    <property type="entry name" value="zf-C2H2"/>
    <property type="match status" value="2"/>
</dbReference>
<dbReference type="FunFam" id="3.30.160.60:FF:000100">
    <property type="entry name" value="Zinc finger 45-like"/>
    <property type="match status" value="1"/>
</dbReference>
<accession>A0A7R9DDQ1</accession>
<evidence type="ECO:0000256" key="5">
    <source>
        <dbReference type="ARBA" id="ARBA00022833"/>
    </source>
</evidence>
<organism evidence="9">
    <name type="scientific">Timema cristinae</name>
    <name type="common">Walking stick</name>
    <dbReference type="NCBI Taxonomy" id="61476"/>
    <lineage>
        <taxon>Eukaryota</taxon>
        <taxon>Metazoa</taxon>
        <taxon>Ecdysozoa</taxon>
        <taxon>Arthropoda</taxon>
        <taxon>Hexapoda</taxon>
        <taxon>Insecta</taxon>
        <taxon>Pterygota</taxon>
        <taxon>Neoptera</taxon>
        <taxon>Polyneoptera</taxon>
        <taxon>Phasmatodea</taxon>
        <taxon>Timematodea</taxon>
        <taxon>Timematoidea</taxon>
        <taxon>Timematidae</taxon>
        <taxon>Timema</taxon>
    </lineage>
</organism>
<keyword evidence="3" id="KW-0677">Repeat</keyword>
<proteinExistence type="predicted"/>
<feature type="domain" description="C2H2-type" evidence="8">
    <location>
        <begin position="31"/>
        <end position="58"/>
    </location>
</feature>
<keyword evidence="5" id="KW-0862">Zinc</keyword>
<feature type="domain" description="C2H2-type" evidence="8">
    <location>
        <begin position="60"/>
        <end position="90"/>
    </location>
</feature>
<keyword evidence="4 7" id="KW-0863">Zinc-finger</keyword>
<dbReference type="EMBL" id="OC322395">
    <property type="protein sequence ID" value="CAD7411729.1"/>
    <property type="molecule type" value="Genomic_DNA"/>
</dbReference>
<dbReference type="SUPFAM" id="SSF57667">
    <property type="entry name" value="beta-beta-alpha zinc fingers"/>
    <property type="match status" value="2"/>
</dbReference>
<protein>
    <recommendedName>
        <fullName evidence="8">C2H2-type domain-containing protein</fullName>
    </recommendedName>
</protein>
<evidence type="ECO:0000256" key="6">
    <source>
        <dbReference type="ARBA" id="ARBA00023242"/>
    </source>
</evidence>
<feature type="domain" description="C2H2-type" evidence="8">
    <location>
        <begin position="3"/>
        <end position="26"/>
    </location>
</feature>
<dbReference type="GO" id="GO:0005634">
    <property type="term" value="C:nucleus"/>
    <property type="evidence" value="ECO:0007669"/>
    <property type="project" value="UniProtKB-SubCell"/>
</dbReference>
<dbReference type="PANTHER" id="PTHR24394:SF44">
    <property type="entry name" value="ZINC FINGER PROTEIN 271-LIKE"/>
    <property type="match status" value="1"/>
</dbReference>
<keyword evidence="6" id="KW-0539">Nucleus</keyword>
<dbReference type="PROSITE" id="PS00028">
    <property type="entry name" value="ZINC_FINGER_C2H2_1"/>
    <property type="match status" value="2"/>
</dbReference>
<dbReference type="Gene3D" id="3.30.160.60">
    <property type="entry name" value="Classic Zinc Finger"/>
    <property type="match status" value="2"/>
</dbReference>
<dbReference type="GO" id="GO:0000981">
    <property type="term" value="F:DNA-binding transcription factor activity, RNA polymerase II-specific"/>
    <property type="evidence" value="ECO:0007669"/>
    <property type="project" value="TreeGrafter"/>
</dbReference>
<name>A0A7R9DDQ1_TIMCR</name>
<dbReference type="InterPro" id="IPR013087">
    <property type="entry name" value="Znf_C2H2_type"/>
</dbReference>
<evidence type="ECO:0000259" key="8">
    <source>
        <dbReference type="PROSITE" id="PS50157"/>
    </source>
</evidence>
<dbReference type="SMART" id="SM00355">
    <property type="entry name" value="ZnF_C2H2"/>
    <property type="match status" value="3"/>
</dbReference>
<evidence type="ECO:0000256" key="4">
    <source>
        <dbReference type="ARBA" id="ARBA00022771"/>
    </source>
</evidence>
<dbReference type="GO" id="GO:0008270">
    <property type="term" value="F:zinc ion binding"/>
    <property type="evidence" value="ECO:0007669"/>
    <property type="project" value="UniProtKB-KW"/>
</dbReference>
<evidence type="ECO:0000256" key="2">
    <source>
        <dbReference type="ARBA" id="ARBA00022723"/>
    </source>
</evidence>
<keyword evidence="2" id="KW-0479">Metal-binding</keyword>
<evidence type="ECO:0000313" key="9">
    <source>
        <dbReference type="EMBL" id="CAD7411729.1"/>
    </source>
</evidence>
<evidence type="ECO:0000256" key="3">
    <source>
        <dbReference type="ARBA" id="ARBA00022737"/>
    </source>
</evidence>
<dbReference type="InterPro" id="IPR036236">
    <property type="entry name" value="Znf_C2H2_sf"/>
</dbReference>
<dbReference type="PANTHER" id="PTHR24394">
    <property type="entry name" value="ZINC FINGER PROTEIN"/>
    <property type="match status" value="1"/>
</dbReference>
<dbReference type="PROSITE" id="PS50157">
    <property type="entry name" value="ZINC_FINGER_C2H2_2"/>
    <property type="match status" value="3"/>
</dbReference>
<dbReference type="AlphaFoldDB" id="A0A7R9DDQ1"/>
<sequence>MIFLCKNCSKSFIKLTNKARHMRLQHGSGLKKCDECGQVFSRSENLQRHVSSHSREVKSFECDKCSQIFSRRDNLLQHKLKNCNATGATSLGSVANVSKSREQESIENLDNDEDYDTVLQQL</sequence>
<evidence type="ECO:0000256" key="7">
    <source>
        <dbReference type="PROSITE-ProRule" id="PRU00042"/>
    </source>
</evidence>
<reference evidence="9" key="1">
    <citation type="submission" date="2020-11" db="EMBL/GenBank/DDBJ databases">
        <authorList>
            <person name="Tran Van P."/>
        </authorList>
    </citation>
    <scope>NUCLEOTIDE SEQUENCE</scope>
</reference>